<evidence type="ECO:0000313" key="3">
    <source>
        <dbReference type="Proteomes" id="UP000324748"/>
    </source>
</evidence>
<organism evidence="2 3">
    <name type="scientific">Puccinia graminis f. sp. tritici</name>
    <dbReference type="NCBI Taxonomy" id="56615"/>
    <lineage>
        <taxon>Eukaryota</taxon>
        <taxon>Fungi</taxon>
        <taxon>Dikarya</taxon>
        <taxon>Basidiomycota</taxon>
        <taxon>Pucciniomycotina</taxon>
        <taxon>Pucciniomycetes</taxon>
        <taxon>Pucciniales</taxon>
        <taxon>Pucciniaceae</taxon>
        <taxon>Puccinia</taxon>
    </lineage>
</organism>
<feature type="chain" id="PRO_5022920646" evidence="1">
    <location>
        <begin position="20"/>
        <end position="112"/>
    </location>
</feature>
<keyword evidence="1" id="KW-0732">Signal</keyword>
<dbReference type="EMBL" id="VSWC01000144">
    <property type="protein sequence ID" value="KAA1077997.1"/>
    <property type="molecule type" value="Genomic_DNA"/>
</dbReference>
<proteinExistence type="predicted"/>
<name>A0A5B0MLL2_PUCGR</name>
<keyword evidence="3" id="KW-1185">Reference proteome</keyword>
<dbReference type="Proteomes" id="UP000324748">
    <property type="component" value="Unassembled WGS sequence"/>
</dbReference>
<reference evidence="2 3" key="1">
    <citation type="submission" date="2019-05" db="EMBL/GenBank/DDBJ databases">
        <title>Emergence of the Ug99 lineage of the wheat stem rust pathogen through somatic hybridization.</title>
        <authorList>
            <person name="Li F."/>
            <person name="Upadhyaya N.M."/>
            <person name="Sperschneider J."/>
            <person name="Matny O."/>
            <person name="Nguyen-Phuc H."/>
            <person name="Mago R."/>
            <person name="Raley C."/>
            <person name="Miller M.E."/>
            <person name="Silverstein K.A.T."/>
            <person name="Henningsen E."/>
            <person name="Hirsch C.D."/>
            <person name="Visser B."/>
            <person name="Pretorius Z.A."/>
            <person name="Steffenson B.J."/>
            <person name="Schwessinger B."/>
            <person name="Dodds P.N."/>
            <person name="Figueroa M."/>
        </authorList>
    </citation>
    <scope>NUCLEOTIDE SEQUENCE [LARGE SCALE GENOMIC DNA]</scope>
    <source>
        <strain evidence="2">21-0</strain>
    </source>
</reference>
<feature type="signal peptide" evidence="1">
    <location>
        <begin position="1"/>
        <end position="19"/>
    </location>
</feature>
<sequence>MNCLVSVACFLAVLHSTLATPTLAPRADQAAAVHKGQSDEKCFVGCYNYGLNNNLWGVGNSYLSTIPYLYGYPSYGGLFLNTNIGYGAGLGAGLGIFKKDASEPAKHMENSA</sequence>
<protein>
    <submittedName>
        <fullName evidence="2">Uncharacterized protein</fullName>
    </submittedName>
</protein>
<comment type="caution">
    <text evidence="2">The sequence shown here is derived from an EMBL/GenBank/DDBJ whole genome shotgun (WGS) entry which is preliminary data.</text>
</comment>
<accession>A0A5B0MLL2</accession>
<gene>
    <name evidence="2" type="ORF">PGT21_026291</name>
</gene>
<evidence type="ECO:0000256" key="1">
    <source>
        <dbReference type="SAM" id="SignalP"/>
    </source>
</evidence>
<evidence type="ECO:0000313" key="2">
    <source>
        <dbReference type="EMBL" id="KAA1077997.1"/>
    </source>
</evidence>
<dbReference type="OrthoDB" id="2507116at2759"/>
<dbReference type="AlphaFoldDB" id="A0A5B0MLL2"/>